<dbReference type="EMBL" id="PGOL01000049">
    <property type="protein sequence ID" value="PKI78429.1"/>
    <property type="molecule type" value="Genomic_DNA"/>
</dbReference>
<organism evidence="1 2">
    <name type="scientific">Punica granatum</name>
    <name type="common">Pomegranate</name>
    <dbReference type="NCBI Taxonomy" id="22663"/>
    <lineage>
        <taxon>Eukaryota</taxon>
        <taxon>Viridiplantae</taxon>
        <taxon>Streptophyta</taxon>
        <taxon>Embryophyta</taxon>
        <taxon>Tracheophyta</taxon>
        <taxon>Spermatophyta</taxon>
        <taxon>Magnoliopsida</taxon>
        <taxon>eudicotyledons</taxon>
        <taxon>Gunneridae</taxon>
        <taxon>Pentapetalae</taxon>
        <taxon>rosids</taxon>
        <taxon>malvids</taxon>
        <taxon>Myrtales</taxon>
        <taxon>Lythraceae</taxon>
        <taxon>Punica</taxon>
    </lineage>
</organism>
<accession>A0A2I0LCM8</accession>
<keyword evidence="2" id="KW-1185">Reference proteome</keyword>
<comment type="caution">
    <text evidence="1">The sequence shown here is derived from an EMBL/GenBank/DDBJ whole genome shotgun (WGS) entry which is preliminary data.</text>
</comment>
<name>A0A2I0LCM8_PUNGR</name>
<reference evidence="1 2" key="1">
    <citation type="submission" date="2017-11" db="EMBL/GenBank/DDBJ databases">
        <title>De-novo sequencing of pomegranate (Punica granatum L.) genome.</title>
        <authorList>
            <person name="Akparov Z."/>
            <person name="Amiraslanov A."/>
            <person name="Hajiyeva S."/>
            <person name="Abbasov M."/>
            <person name="Kaur K."/>
            <person name="Hamwieh A."/>
            <person name="Solovyev V."/>
            <person name="Salamov A."/>
            <person name="Braich B."/>
            <person name="Kosarev P."/>
            <person name="Mahmoud A."/>
            <person name="Hajiyev E."/>
            <person name="Babayeva S."/>
            <person name="Izzatullayeva V."/>
            <person name="Mammadov A."/>
            <person name="Mammadov A."/>
            <person name="Sharifova S."/>
            <person name="Ojaghi J."/>
            <person name="Eynullazada K."/>
            <person name="Bayramov B."/>
            <person name="Abdulazimova A."/>
            <person name="Shahmuradov I."/>
        </authorList>
    </citation>
    <scope>NUCLEOTIDE SEQUENCE [LARGE SCALE GENOMIC DNA]</scope>
    <source>
        <strain evidence="2">cv. AG2017</strain>
        <tissue evidence="1">Leaf</tissue>
    </source>
</reference>
<proteinExistence type="predicted"/>
<dbReference type="Proteomes" id="UP000233551">
    <property type="component" value="Unassembled WGS sequence"/>
</dbReference>
<sequence>MHAPSTAPLPFDWCLYPKEPLCPAPCSRFTEAHGKRSTRWVWAHGAPGAARGGFRHWTCSGGDHYPVWGAGIFYGDLIARAVRSARSSLLPPAMSSCCCKKEREEKRPTLVLPVLSLLSCPRPPCSGQTKAT</sequence>
<protein>
    <submittedName>
        <fullName evidence="1">Uncharacterized protein</fullName>
    </submittedName>
</protein>
<evidence type="ECO:0000313" key="2">
    <source>
        <dbReference type="Proteomes" id="UP000233551"/>
    </source>
</evidence>
<dbReference type="AlphaFoldDB" id="A0A2I0LCM8"/>
<evidence type="ECO:0000313" key="1">
    <source>
        <dbReference type="EMBL" id="PKI78429.1"/>
    </source>
</evidence>
<gene>
    <name evidence="1" type="ORF">CRG98_001175</name>
</gene>